<dbReference type="GO" id="GO:0046872">
    <property type="term" value="F:metal ion binding"/>
    <property type="evidence" value="ECO:0007669"/>
    <property type="project" value="UniProtKB-KW"/>
</dbReference>
<dbReference type="STRING" id="525909.Afer_0644"/>
<evidence type="ECO:0000256" key="1">
    <source>
        <dbReference type="ARBA" id="ARBA00001033"/>
    </source>
</evidence>
<comment type="catalytic activity">
    <reaction evidence="1 8">
        <text>a myo-inositol phosphate + H2O = myo-inositol + phosphate</text>
        <dbReference type="Rhea" id="RHEA:24056"/>
        <dbReference type="ChEBI" id="CHEBI:15377"/>
        <dbReference type="ChEBI" id="CHEBI:17268"/>
        <dbReference type="ChEBI" id="CHEBI:43474"/>
        <dbReference type="ChEBI" id="CHEBI:84139"/>
        <dbReference type="EC" id="3.1.3.25"/>
    </reaction>
</comment>
<feature type="binding site" evidence="7">
    <location>
        <position position="213"/>
    </location>
    <ligand>
        <name>Mg(2+)</name>
        <dbReference type="ChEBI" id="CHEBI:18420"/>
        <label>1</label>
        <note>catalytic</note>
    </ligand>
</feature>
<dbReference type="GO" id="GO:0006020">
    <property type="term" value="P:inositol metabolic process"/>
    <property type="evidence" value="ECO:0007669"/>
    <property type="project" value="TreeGrafter"/>
</dbReference>
<keyword evidence="10" id="KW-1185">Reference proteome</keyword>
<dbReference type="InterPro" id="IPR033942">
    <property type="entry name" value="IMPase"/>
</dbReference>
<organism evidence="9 10">
    <name type="scientific">Acidimicrobium ferrooxidans (strain DSM 10331 / JCM 15462 / NBRC 103882 / ICP)</name>
    <dbReference type="NCBI Taxonomy" id="525909"/>
    <lineage>
        <taxon>Bacteria</taxon>
        <taxon>Bacillati</taxon>
        <taxon>Actinomycetota</taxon>
        <taxon>Acidimicrobiia</taxon>
        <taxon>Acidimicrobiales</taxon>
        <taxon>Acidimicrobiaceae</taxon>
        <taxon>Acidimicrobium</taxon>
    </lineage>
</organism>
<evidence type="ECO:0000256" key="8">
    <source>
        <dbReference type="RuleBase" id="RU364068"/>
    </source>
</evidence>
<dbReference type="eggNOG" id="COG0483">
    <property type="taxonomic scope" value="Bacteria"/>
</dbReference>
<keyword evidence="5 8" id="KW-0378">Hydrolase</keyword>
<dbReference type="EC" id="3.1.3.25" evidence="8"/>
<evidence type="ECO:0000256" key="7">
    <source>
        <dbReference type="PIRSR" id="PIRSR600760-2"/>
    </source>
</evidence>
<evidence type="ECO:0000313" key="9">
    <source>
        <dbReference type="EMBL" id="ACU53598.1"/>
    </source>
</evidence>
<reference evidence="9 10" key="1">
    <citation type="journal article" date="2009" name="Stand. Genomic Sci.">
        <title>Complete genome sequence of Acidimicrobium ferrooxidans type strain (ICP).</title>
        <authorList>
            <person name="Clum A."/>
            <person name="Nolan M."/>
            <person name="Lang E."/>
            <person name="Glavina Del Rio T."/>
            <person name="Tice H."/>
            <person name="Copeland A."/>
            <person name="Cheng J.F."/>
            <person name="Lucas S."/>
            <person name="Chen F."/>
            <person name="Bruce D."/>
            <person name="Goodwin L."/>
            <person name="Pitluck S."/>
            <person name="Ivanova N."/>
            <person name="Mavrommatis K."/>
            <person name="Mikhailova N."/>
            <person name="Pati A."/>
            <person name="Chen A."/>
            <person name="Palaniappan K."/>
            <person name="Goker M."/>
            <person name="Spring S."/>
            <person name="Land M."/>
            <person name="Hauser L."/>
            <person name="Chang Y.J."/>
            <person name="Jeffries C.C."/>
            <person name="Chain P."/>
            <person name="Bristow J."/>
            <person name="Eisen J.A."/>
            <person name="Markowitz V."/>
            <person name="Hugenholtz P."/>
            <person name="Kyrpides N.C."/>
            <person name="Klenk H.P."/>
            <person name="Lapidus A."/>
        </authorList>
    </citation>
    <scope>NUCLEOTIDE SEQUENCE [LARGE SCALE GENOMIC DNA]</scope>
    <source>
        <strain evidence="10">DSM 10331 / JCM 15462 / NBRC 103882 / ICP</strain>
    </source>
</reference>
<dbReference type="InterPro" id="IPR020550">
    <property type="entry name" value="Inositol_monophosphatase_CS"/>
</dbReference>
<dbReference type="Gene3D" id="3.30.540.10">
    <property type="entry name" value="Fructose-1,6-Bisphosphatase, subunit A, domain 1"/>
    <property type="match status" value="1"/>
</dbReference>
<sequence>MAPPIDHPVLDVALAALDAGRQALWRTDSRAVLATKSSRSDPVTATDRAIERAVRDAILGVRPHDLVVGEEFGSAGEPGRLRWLVDPIDGTVNFTYAIPYAAISIAALDASGALVGVVWDLGSDETFIAVRGQGAWLGDTRLAVRPSVPLADALVGTGFAYDASVRAVQGRVLAAMIDQVRDVRRFGAAALDLCWTAAGRLDAYFETGLKPWDEAAGALVVREAGGLVATDLVGIGDDALTVAGPPGLFEELSERLGEVLADVRGPVGDVSAS</sequence>
<feature type="binding site" evidence="7">
    <location>
        <position position="88"/>
    </location>
    <ligand>
        <name>Mg(2+)</name>
        <dbReference type="ChEBI" id="CHEBI:18420"/>
        <label>1</label>
        <note>catalytic</note>
    </ligand>
</feature>
<protein>
    <recommendedName>
        <fullName evidence="8">Inositol-1-monophosphatase</fullName>
        <ecNumber evidence="8">3.1.3.25</ecNumber>
    </recommendedName>
</protein>
<dbReference type="HOGENOM" id="CLU_044118_0_1_11"/>
<dbReference type="PANTHER" id="PTHR20854:SF4">
    <property type="entry name" value="INOSITOL-1-MONOPHOSPHATASE-RELATED"/>
    <property type="match status" value="1"/>
</dbReference>
<evidence type="ECO:0000256" key="5">
    <source>
        <dbReference type="ARBA" id="ARBA00022801"/>
    </source>
</evidence>
<dbReference type="OrthoDB" id="9772456at2"/>
<name>C7LXZ0_ACIFD</name>
<dbReference type="Gene3D" id="3.40.190.80">
    <property type="match status" value="1"/>
</dbReference>
<dbReference type="SUPFAM" id="SSF56655">
    <property type="entry name" value="Carbohydrate phosphatase"/>
    <property type="match status" value="1"/>
</dbReference>
<dbReference type="CDD" id="cd01639">
    <property type="entry name" value="IMPase"/>
    <property type="match status" value="1"/>
</dbReference>
<evidence type="ECO:0000256" key="2">
    <source>
        <dbReference type="ARBA" id="ARBA00001946"/>
    </source>
</evidence>
<comment type="similarity">
    <text evidence="3 8">Belongs to the inositol monophosphatase superfamily.</text>
</comment>
<dbReference type="GO" id="GO:0008934">
    <property type="term" value="F:inositol monophosphate 1-phosphatase activity"/>
    <property type="evidence" value="ECO:0007669"/>
    <property type="project" value="InterPro"/>
</dbReference>
<dbReference type="PROSITE" id="PS00630">
    <property type="entry name" value="IMP_2"/>
    <property type="match status" value="1"/>
</dbReference>
<keyword evidence="4 7" id="KW-0479">Metal-binding</keyword>
<proteinExistence type="inferred from homology"/>
<dbReference type="GO" id="GO:0046854">
    <property type="term" value="P:phosphatidylinositol phosphate biosynthetic process"/>
    <property type="evidence" value="ECO:0007669"/>
    <property type="project" value="InterPro"/>
</dbReference>
<comment type="cofactor">
    <cofactor evidence="2 7 8">
        <name>Mg(2+)</name>
        <dbReference type="ChEBI" id="CHEBI:18420"/>
    </cofactor>
</comment>
<evidence type="ECO:0000256" key="3">
    <source>
        <dbReference type="ARBA" id="ARBA00009759"/>
    </source>
</evidence>
<dbReference type="EMBL" id="CP001631">
    <property type="protein sequence ID" value="ACU53598.1"/>
    <property type="molecule type" value="Genomic_DNA"/>
</dbReference>
<evidence type="ECO:0000313" key="10">
    <source>
        <dbReference type="Proteomes" id="UP000000771"/>
    </source>
</evidence>
<dbReference type="InterPro" id="IPR020583">
    <property type="entry name" value="Inositol_monoP_metal-BS"/>
</dbReference>
<dbReference type="GO" id="GO:0007165">
    <property type="term" value="P:signal transduction"/>
    <property type="evidence" value="ECO:0007669"/>
    <property type="project" value="TreeGrafter"/>
</dbReference>
<dbReference type="PRINTS" id="PR00377">
    <property type="entry name" value="IMPHPHTASES"/>
</dbReference>
<feature type="binding site" evidence="7">
    <location>
        <position position="70"/>
    </location>
    <ligand>
        <name>Mg(2+)</name>
        <dbReference type="ChEBI" id="CHEBI:18420"/>
        <label>1</label>
        <note>catalytic</note>
    </ligand>
</feature>
<dbReference type="PROSITE" id="PS00629">
    <property type="entry name" value="IMP_1"/>
    <property type="match status" value="1"/>
</dbReference>
<dbReference type="Pfam" id="PF00459">
    <property type="entry name" value="Inositol_P"/>
    <property type="match status" value="1"/>
</dbReference>
<gene>
    <name evidence="9" type="ordered locus">Afer_0644</name>
</gene>
<dbReference type="AlphaFoldDB" id="C7LXZ0"/>
<dbReference type="InterPro" id="IPR000760">
    <property type="entry name" value="Inositol_monophosphatase-like"/>
</dbReference>
<feature type="binding site" evidence="7">
    <location>
        <position position="89"/>
    </location>
    <ligand>
        <name>Mg(2+)</name>
        <dbReference type="ChEBI" id="CHEBI:18420"/>
        <label>1</label>
        <note>catalytic</note>
    </ligand>
</feature>
<dbReference type="Proteomes" id="UP000000771">
    <property type="component" value="Chromosome"/>
</dbReference>
<keyword evidence="6 7" id="KW-0460">Magnesium</keyword>
<dbReference type="KEGG" id="afo:Afer_0644"/>
<accession>C7LXZ0</accession>
<evidence type="ECO:0000256" key="6">
    <source>
        <dbReference type="ARBA" id="ARBA00022842"/>
    </source>
</evidence>
<dbReference type="PANTHER" id="PTHR20854">
    <property type="entry name" value="INOSITOL MONOPHOSPHATASE"/>
    <property type="match status" value="1"/>
</dbReference>
<dbReference type="RefSeq" id="WP_015798093.1">
    <property type="nucleotide sequence ID" value="NC_013124.1"/>
</dbReference>
<feature type="binding site" evidence="7">
    <location>
        <position position="86"/>
    </location>
    <ligand>
        <name>Mg(2+)</name>
        <dbReference type="ChEBI" id="CHEBI:18420"/>
        <label>1</label>
        <note>catalytic</note>
    </ligand>
</feature>
<evidence type="ECO:0000256" key="4">
    <source>
        <dbReference type="ARBA" id="ARBA00022723"/>
    </source>
</evidence>